<comment type="caution">
    <text evidence="1">The sequence shown here is derived from an EMBL/GenBank/DDBJ whole genome shotgun (WGS) entry which is preliminary data.</text>
</comment>
<reference evidence="1" key="1">
    <citation type="submission" date="2022-12" db="EMBL/GenBank/DDBJ databases">
        <title>Genome Sequence of Lasiodiplodia mahajangana.</title>
        <authorList>
            <person name="Buettner E."/>
        </authorList>
    </citation>
    <scope>NUCLEOTIDE SEQUENCE</scope>
    <source>
        <strain evidence="1">VT137</strain>
    </source>
</reference>
<dbReference type="Proteomes" id="UP001153332">
    <property type="component" value="Unassembled WGS sequence"/>
</dbReference>
<dbReference type="EMBL" id="JAPUUL010001803">
    <property type="protein sequence ID" value="KAJ8126561.1"/>
    <property type="molecule type" value="Genomic_DNA"/>
</dbReference>
<proteinExistence type="predicted"/>
<organism evidence="1 2">
    <name type="scientific">Lasiodiplodia mahajangana</name>
    <dbReference type="NCBI Taxonomy" id="1108764"/>
    <lineage>
        <taxon>Eukaryota</taxon>
        <taxon>Fungi</taxon>
        <taxon>Dikarya</taxon>
        <taxon>Ascomycota</taxon>
        <taxon>Pezizomycotina</taxon>
        <taxon>Dothideomycetes</taxon>
        <taxon>Dothideomycetes incertae sedis</taxon>
        <taxon>Botryosphaeriales</taxon>
        <taxon>Botryosphaeriaceae</taxon>
        <taxon>Lasiodiplodia</taxon>
    </lineage>
</organism>
<gene>
    <name evidence="1" type="ORF">O1611_g7076</name>
</gene>
<evidence type="ECO:0000313" key="1">
    <source>
        <dbReference type="EMBL" id="KAJ8126561.1"/>
    </source>
</evidence>
<accession>A0ACC2JGC0</accession>
<name>A0ACC2JGC0_9PEZI</name>
<keyword evidence="2" id="KW-1185">Reference proteome</keyword>
<protein>
    <submittedName>
        <fullName evidence="1">Uncharacterized protein</fullName>
    </submittedName>
</protein>
<sequence>MADSQPSPAEQTLPDSQPSEQAQNTVDEQKPSAETTTQAEKEPHTEAQKEPVKSQANGTTTSGPKRWDEPPSGRVQVGETGDLRELAARRHSRYQ</sequence>
<evidence type="ECO:0000313" key="2">
    <source>
        <dbReference type="Proteomes" id="UP001153332"/>
    </source>
</evidence>